<evidence type="ECO:0000313" key="2">
    <source>
        <dbReference type="Proteomes" id="UP000292702"/>
    </source>
</evidence>
<organism evidence="1 2">
    <name type="scientific">Steccherinum ochraceum</name>
    <dbReference type="NCBI Taxonomy" id="92696"/>
    <lineage>
        <taxon>Eukaryota</taxon>
        <taxon>Fungi</taxon>
        <taxon>Dikarya</taxon>
        <taxon>Basidiomycota</taxon>
        <taxon>Agaricomycotina</taxon>
        <taxon>Agaricomycetes</taxon>
        <taxon>Polyporales</taxon>
        <taxon>Steccherinaceae</taxon>
        <taxon>Steccherinum</taxon>
    </lineage>
</organism>
<dbReference type="AlphaFoldDB" id="A0A4R0RUD9"/>
<dbReference type="EMBL" id="RWJN01000141">
    <property type="protein sequence ID" value="TCD66284.1"/>
    <property type="molecule type" value="Genomic_DNA"/>
</dbReference>
<gene>
    <name evidence="1" type="ORF">EIP91_001575</name>
</gene>
<dbReference type="Proteomes" id="UP000292702">
    <property type="component" value="Unassembled WGS sequence"/>
</dbReference>
<comment type="caution">
    <text evidence="1">The sequence shown here is derived from an EMBL/GenBank/DDBJ whole genome shotgun (WGS) entry which is preliminary data.</text>
</comment>
<accession>A0A4R0RUD9</accession>
<keyword evidence="2" id="KW-1185">Reference proteome</keyword>
<evidence type="ECO:0000313" key="1">
    <source>
        <dbReference type="EMBL" id="TCD66284.1"/>
    </source>
</evidence>
<proteinExistence type="predicted"/>
<protein>
    <submittedName>
        <fullName evidence="1">Uncharacterized protein</fullName>
    </submittedName>
</protein>
<sequence>MKSLTPTDIINALNTLDTVGNALTSNGQQIQALYTQLSSGITVLQRFFATKGCTAGIGAVEVFMAGLIVTNENFDACLPDVVNATSMADRTDALWQFIVTGNSSTDVPVSALQSAQQDMATSAANLDAVLAAAGQTTGPASALSILLHAYATLLPQVIEAADVIGRFQTVVYEEAAKLILWVSSDTSDSRSDEDMPYTVKTFKYINSTGFDTDATLISQAKVASLTPNDQLLKGMST</sequence>
<reference evidence="1 2" key="1">
    <citation type="submission" date="2018-11" db="EMBL/GenBank/DDBJ databases">
        <title>Genome assembly of Steccherinum ochraceum LE-BIN_3174, the white-rot fungus of the Steccherinaceae family (The Residual Polyporoid clade, Polyporales, Basidiomycota).</title>
        <authorList>
            <person name="Fedorova T.V."/>
            <person name="Glazunova O.A."/>
            <person name="Landesman E.O."/>
            <person name="Moiseenko K.V."/>
            <person name="Psurtseva N.V."/>
            <person name="Savinova O.S."/>
            <person name="Shakhova N.V."/>
            <person name="Tyazhelova T.V."/>
            <person name="Vasina D.V."/>
        </authorList>
    </citation>
    <scope>NUCLEOTIDE SEQUENCE [LARGE SCALE GENOMIC DNA]</scope>
    <source>
        <strain evidence="1 2">LE-BIN_3174</strain>
    </source>
</reference>
<name>A0A4R0RUD9_9APHY</name>